<proteinExistence type="predicted"/>
<keyword evidence="1" id="KW-0175">Coiled coil</keyword>
<dbReference type="PANTHER" id="PTHR45749:SF21">
    <property type="entry name" value="DUF4371 DOMAIN-CONTAINING PROTEIN"/>
    <property type="match status" value="1"/>
</dbReference>
<feature type="coiled-coil region" evidence="1">
    <location>
        <begin position="458"/>
        <end position="488"/>
    </location>
</feature>
<sequence length="627" mass="72264">MTVTWNSICDVAQFKLSEKSIEGNESILSTKPLVCETFASNSNLSELDEEKYNKSTQELDLSSEYPTDRGNFNEIISSDLKYSIMNYGPCRPIIDFPYSLDGSGTLRKFSAGYYNMTTKSELQIPRLWLCYSILLDHVYCETCWLFANRKQKGFKHNWILGINDWHHINDKINDYKKSQTYIYGSSIRVHRSNNEVINKHMKEQISKEVNFWKNVLARIIKIILYLTESNTALKGNEGSGENKSSSEGNFIKTVKMMSEFDSILYKLLNDESLKTKYLSWKIQNEIIDLLSNGLCNLLCKEIKASKLFSIIMDSILDITKRDQLSVVLRKSGVQKRISSVVPNAPFVHCCAHNLNLVITDAAKITQVANYFFATIQAIFNIFSSSVPRWAMLAFSKDFACKIQKKVLKKICPTQWEASKKLDEQSEAQSLQKKKMLLFQFMLILCVWENILRPLHGVSKILQQKNMDLQNARDRLKDVYNLISELRNNYDNIVSNDKSLCLKWGLPIKYTEPHTVLMKLNIRFKAMENVCITFDFINPNNLIKLEEDDIVKNSYDFVQTYRDDISSDFTSQIVSLKELIKDKNLNSIYEMATFILNNDIATSYSEILAACILFLILPVTVTTAERTF</sequence>
<dbReference type="Proteomes" id="UP000475862">
    <property type="component" value="Unassembled WGS sequence"/>
</dbReference>
<evidence type="ECO:0000313" key="2">
    <source>
        <dbReference type="EMBL" id="KAE9522907.1"/>
    </source>
</evidence>
<accession>A0A6G0SZ26</accession>
<dbReference type="AlphaFoldDB" id="A0A6G0SZ26"/>
<reference evidence="2 3" key="1">
    <citation type="submission" date="2019-08" db="EMBL/GenBank/DDBJ databases">
        <title>The genome of the soybean aphid Biotype 1, its phylome, world population structure and adaptation to the North American continent.</title>
        <authorList>
            <person name="Giordano R."/>
            <person name="Donthu R.K."/>
            <person name="Hernandez A.G."/>
            <person name="Wright C.L."/>
            <person name="Zimin A.V."/>
        </authorList>
    </citation>
    <scope>NUCLEOTIDE SEQUENCE [LARGE SCALE GENOMIC DNA]</scope>
    <source>
        <tissue evidence="2">Whole aphids</tissue>
    </source>
</reference>
<name>A0A6G0SZ26_APHGL</name>
<dbReference type="SUPFAM" id="SSF53098">
    <property type="entry name" value="Ribonuclease H-like"/>
    <property type="match status" value="1"/>
</dbReference>
<evidence type="ECO:0000256" key="1">
    <source>
        <dbReference type="SAM" id="Coils"/>
    </source>
</evidence>
<comment type="caution">
    <text evidence="2">The sequence shown here is derived from an EMBL/GenBank/DDBJ whole genome shotgun (WGS) entry which is preliminary data.</text>
</comment>
<protein>
    <submittedName>
        <fullName evidence="2">Uncharacterized protein</fullName>
    </submittedName>
</protein>
<dbReference type="PANTHER" id="PTHR45749">
    <property type="match status" value="1"/>
</dbReference>
<dbReference type="EMBL" id="VYZN01000511">
    <property type="protein sequence ID" value="KAE9522907.1"/>
    <property type="molecule type" value="Genomic_DNA"/>
</dbReference>
<dbReference type="InterPro" id="IPR012337">
    <property type="entry name" value="RNaseH-like_sf"/>
</dbReference>
<gene>
    <name evidence="2" type="ORF">AGLY_016718</name>
</gene>
<organism evidence="2 3">
    <name type="scientific">Aphis glycines</name>
    <name type="common">Soybean aphid</name>
    <dbReference type="NCBI Taxonomy" id="307491"/>
    <lineage>
        <taxon>Eukaryota</taxon>
        <taxon>Metazoa</taxon>
        <taxon>Ecdysozoa</taxon>
        <taxon>Arthropoda</taxon>
        <taxon>Hexapoda</taxon>
        <taxon>Insecta</taxon>
        <taxon>Pterygota</taxon>
        <taxon>Neoptera</taxon>
        <taxon>Paraneoptera</taxon>
        <taxon>Hemiptera</taxon>
        <taxon>Sternorrhyncha</taxon>
        <taxon>Aphidomorpha</taxon>
        <taxon>Aphidoidea</taxon>
        <taxon>Aphididae</taxon>
        <taxon>Aphidini</taxon>
        <taxon>Aphis</taxon>
        <taxon>Aphis</taxon>
    </lineage>
</organism>
<keyword evidence="3" id="KW-1185">Reference proteome</keyword>
<evidence type="ECO:0000313" key="3">
    <source>
        <dbReference type="Proteomes" id="UP000475862"/>
    </source>
</evidence>
<dbReference type="OrthoDB" id="6598476at2759"/>